<evidence type="ECO:0000313" key="3">
    <source>
        <dbReference type="Proteomes" id="UP000067626"/>
    </source>
</evidence>
<gene>
    <name evidence="2" type="ORF">CMC5_042990</name>
</gene>
<evidence type="ECO:0000256" key="1">
    <source>
        <dbReference type="SAM" id="SignalP"/>
    </source>
</evidence>
<dbReference type="AlphaFoldDB" id="A0A0K1EH09"/>
<keyword evidence="3" id="KW-1185">Reference proteome</keyword>
<feature type="signal peptide" evidence="1">
    <location>
        <begin position="1"/>
        <end position="23"/>
    </location>
</feature>
<evidence type="ECO:0000313" key="2">
    <source>
        <dbReference type="EMBL" id="AKT40146.1"/>
    </source>
</evidence>
<sequence>MRTLPRMLSFVLLLAAGLLEVLSCTGDSSAVSTISAPASCLGEACSGDPQLHWKGPVWLWSGPEAEAPPCPPSAPLLAYEGHAGLQTQGSCDACECTQPECKLPAGWVMSFGDTRCGAPSREVLAPPDWDGSCFSFPLITNPRSVSFWPSTLTECEPLAPHPSKEVTFAWETRARACGPIDDETCTSGANGCPQRPVGFQQCVYGVGPAEARACPEEYPEARQFNEGVEDRSACSPCECLPPETSRCHAFTTLSMDHICKKNITGTTVDIDRGNCVEAFITERYGSVSGRFQKHNEPGACTHRGGELTGEGVPTLPTTFCCQRS</sequence>
<accession>A0A0K1EH09</accession>
<feature type="chain" id="PRO_5005459441" evidence="1">
    <location>
        <begin position="24"/>
        <end position="324"/>
    </location>
</feature>
<name>A0A0K1EH09_CHOCO</name>
<dbReference type="EMBL" id="CP012159">
    <property type="protein sequence ID" value="AKT40146.1"/>
    <property type="molecule type" value="Genomic_DNA"/>
</dbReference>
<protein>
    <submittedName>
        <fullName evidence="2">Uncharacterized protein</fullName>
    </submittedName>
</protein>
<keyword evidence="1" id="KW-0732">Signal</keyword>
<proteinExistence type="predicted"/>
<dbReference type="Proteomes" id="UP000067626">
    <property type="component" value="Chromosome"/>
</dbReference>
<dbReference type="KEGG" id="ccro:CMC5_042990"/>
<reference evidence="2 3" key="1">
    <citation type="submission" date="2015-07" db="EMBL/GenBank/DDBJ databases">
        <title>Genome analysis of myxobacterium Chondromyces crocatus Cm c5 reveals a high potential for natural compound synthesis and the genetic basis for the loss of fruiting body formation.</title>
        <authorList>
            <person name="Zaburannyi N."/>
            <person name="Bunk B."/>
            <person name="Maier J."/>
            <person name="Overmann J."/>
            <person name="Mueller R."/>
        </authorList>
    </citation>
    <scope>NUCLEOTIDE SEQUENCE [LARGE SCALE GENOMIC DNA]</scope>
    <source>
        <strain evidence="2 3">Cm c5</strain>
    </source>
</reference>
<organism evidence="2 3">
    <name type="scientific">Chondromyces crocatus</name>
    <dbReference type="NCBI Taxonomy" id="52"/>
    <lineage>
        <taxon>Bacteria</taxon>
        <taxon>Pseudomonadati</taxon>
        <taxon>Myxococcota</taxon>
        <taxon>Polyangia</taxon>
        <taxon>Polyangiales</taxon>
        <taxon>Polyangiaceae</taxon>
        <taxon>Chondromyces</taxon>
    </lineage>
</organism>